<gene>
    <name evidence="1" type="ORF">Patl1_24556</name>
</gene>
<evidence type="ECO:0000313" key="2">
    <source>
        <dbReference type="Proteomes" id="UP001164250"/>
    </source>
</evidence>
<dbReference type="EMBL" id="CM047909">
    <property type="protein sequence ID" value="KAJ0080490.1"/>
    <property type="molecule type" value="Genomic_DNA"/>
</dbReference>
<reference evidence="2" key="1">
    <citation type="journal article" date="2023" name="G3 (Bethesda)">
        <title>Genome assembly and association tests identify interacting loci associated with vigor, precocity, and sex in interspecific pistachio rootstocks.</title>
        <authorList>
            <person name="Palmer W."/>
            <person name="Jacygrad E."/>
            <person name="Sagayaradj S."/>
            <person name="Cavanaugh K."/>
            <person name="Han R."/>
            <person name="Bertier L."/>
            <person name="Beede B."/>
            <person name="Kafkas S."/>
            <person name="Golino D."/>
            <person name="Preece J."/>
            <person name="Michelmore R."/>
        </authorList>
    </citation>
    <scope>NUCLEOTIDE SEQUENCE [LARGE SCALE GENOMIC DNA]</scope>
</reference>
<proteinExistence type="predicted"/>
<organism evidence="1 2">
    <name type="scientific">Pistacia atlantica</name>
    <dbReference type="NCBI Taxonomy" id="434234"/>
    <lineage>
        <taxon>Eukaryota</taxon>
        <taxon>Viridiplantae</taxon>
        <taxon>Streptophyta</taxon>
        <taxon>Embryophyta</taxon>
        <taxon>Tracheophyta</taxon>
        <taxon>Spermatophyta</taxon>
        <taxon>Magnoliopsida</taxon>
        <taxon>eudicotyledons</taxon>
        <taxon>Gunneridae</taxon>
        <taxon>Pentapetalae</taxon>
        <taxon>rosids</taxon>
        <taxon>malvids</taxon>
        <taxon>Sapindales</taxon>
        <taxon>Anacardiaceae</taxon>
        <taxon>Pistacia</taxon>
    </lineage>
</organism>
<dbReference type="Proteomes" id="UP001164250">
    <property type="component" value="Chromosome 13"/>
</dbReference>
<name>A0ACC1A2L6_9ROSI</name>
<accession>A0ACC1A2L6</accession>
<sequence length="150" mass="17704">MVNRFLMLGRREDGFRVLLSQKKILMSRVNQFCVNLHSVNLSLVFSMEEPVGFIHEQSNVIARQHDVFASSYLVFMSARVCVICGNKGIPTWVPAKKLNSNFKALFYHIQVRRPFWWITSSIYAEINSKEIGVIHRRWHLWRRVYDLYLG</sequence>
<comment type="caution">
    <text evidence="1">The sequence shown here is derived from an EMBL/GenBank/DDBJ whole genome shotgun (WGS) entry which is preliminary data.</text>
</comment>
<protein>
    <submittedName>
        <fullName evidence="1">Uncharacterized protein</fullName>
    </submittedName>
</protein>
<keyword evidence="2" id="KW-1185">Reference proteome</keyword>
<evidence type="ECO:0000313" key="1">
    <source>
        <dbReference type="EMBL" id="KAJ0080490.1"/>
    </source>
</evidence>